<accession>A0A934J119</accession>
<comment type="catalytic activity">
    <reaction evidence="4">
        <text>ATP + (deoxyribonucleotide)n-3'-hydroxyl + 5'-phospho-(deoxyribonucleotide)m = (deoxyribonucleotide)n+m + AMP + diphosphate.</text>
        <dbReference type="EC" id="6.5.1.1"/>
    </reaction>
</comment>
<evidence type="ECO:0000256" key="2">
    <source>
        <dbReference type="ARBA" id="ARBA00012727"/>
    </source>
</evidence>
<name>A0A934J119_9HYPH</name>
<feature type="domain" description="ATP-dependent DNA ligase family profile" evidence="6">
    <location>
        <begin position="104"/>
        <end position="225"/>
    </location>
</feature>
<dbReference type="EC" id="6.5.1.1" evidence="2"/>
<dbReference type="EMBL" id="JAEKMH010000004">
    <property type="protein sequence ID" value="MBJ3786313.1"/>
    <property type="molecule type" value="Genomic_DNA"/>
</dbReference>
<proteinExistence type="inferred from homology"/>
<dbReference type="Proteomes" id="UP000602124">
    <property type="component" value="Unassembled WGS sequence"/>
</dbReference>
<evidence type="ECO:0000256" key="1">
    <source>
        <dbReference type="ARBA" id="ARBA00007572"/>
    </source>
</evidence>
<dbReference type="InterPro" id="IPR012340">
    <property type="entry name" value="NA-bd_OB-fold"/>
</dbReference>
<evidence type="ECO:0000256" key="3">
    <source>
        <dbReference type="ARBA" id="ARBA00022598"/>
    </source>
</evidence>
<dbReference type="InterPro" id="IPR012309">
    <property type="entry name" value="DNA_ligase_ATP-dep_C"/>
</dbReference>
<dbReference type="RefSeq" id="WP_198877506.1">
    <property type="nucleotide sequence ID" value="NZ_JAEKMH010000004.1"/>
</dbReference>
<gene>
    <name evidence="7" type="ORF">JEQ47_16430</name>
</gene>
<comment type="similarity">
    <text evidence="1">Belongs to the ATP-dependent DNA ligase family.</text>
</comment>
<protein>
    <recommendedName>
        <fullName evidence="2">DNA ligase (ATP)</fullName>
        <ecNumber evidence="2">6.5.1.1</ecNumber>
    </recommendedName>
</protein>
<evidence type="ECO:0000256" key="5">
    <source>
        <dbReference type="SAM" id="MobiDB-lite"/>
    </source>
</evidence>
<dbReference type="Pfam" id="PF01068">
    <property type="entry name" value="DNA_ligase_A_M"/>
    <property type="match status" value="1"/>
</dbReference>
<dbReference type="InterPro" id="IPR012310">
    <property type="entry name" value="DNA_ligase_ATP-dep_cent"/>
</dbReference>
<dbReference type="InterPro" id="IPR050191">
    <property type="entry name" value="ATP-dep_DNA_ligase"/>
</dbReference>
<evidence type="ECO:0000259" key="6">
    <source>
        <dbReference type="PROSITE" id="PS50160"/>
    </source>
</evidence>
<dbReference type="InterPro" id="IPR044117">
    <property type="entry name" value="OBF_LigC-like"/>
</dbReference>
<dbReference type="GO" id="GO:0003910">
    <property type="term" value="F:DNA ligase (ATP) activity"/>
    <property type="evidence" value="ECO:0007669"/>
    <property type="project" value="UniProtKB-EC"/>
</dbReference>
<dbReference type="PANTHER" id="PTHR45674">
    <property type="entry name" value="DNA LIGASE 1/3 FAMILY MEMBER"/>
    <property type="match status" value="1"/>
</dbReference>
<dbReference type="NCBIfam" id="NF006078">
    <property type="entry name" value="PRK08224.1"/>
    <property type="match status" value="1"/>
</dbReference>
<dbReference type="PANTHER" id="PTHR45674:SF4">
    <property type="entry name" value="DNA LIGASE 1"/>
    <property type="match status" value="1"/>
</dbReference>
<dbReference type="Gene3D" id="3.30.470.30">
    <property type="entry name" value="DNA ligase/mRNA capping enzyme"/>
    <property type="match status" value="1"/>
</dbReference>
<evidence type="ECO:0000256" key="4">
    <source>
        <dbReference type="ARBA" id="ARBA00034003"/>
    </source>
</evidence>
<comment type="caution">
    <text evidence="7">The sequence shown here is derived from an EMBL/GenBank/DDBJ whole genome shotgun (WGS) entry which is preliminary data.</text>
</comment>
<dbReference type="CDD" id="cd07970">
    <property type="entry name" value="OBF_DNA_ligase_LigC"/>
    <property type="match status" value="1"/>
</dbReference>
<dbReference type="GO" id="GO:0005524">
    <property type="term" value="F:ATP binding"/>
    <property type="evidence" value="ECO:0007669"/>
    <property type="project" value="InterPro"/>
</dbReference>
<dbReference type="SUPFAM" id="SSF50249">
    <property type="entry name" value="Nucleic acid-binding proteins"/>
    <property type="match status" value="1"/>
</dbReference>
<keyword evidence="3 7" id="KW-0436">Ligase</keyword>
<dbReference type="Pfam" id="PF04679">
    <property type="entry name" value="DNA_ligase_A_C"/>
    <property type="match status" value="1"/>
</dbReference>
<evidence type="ECO:0000313" key="7">
    <source>
        <dbReference type="EMBL" id="MBJ3786313.1"/>
    </source>
</evidence>
<reference evidence="7" key="1">
    <citation type="submission" date="2020-12" db="EMBL/GenBank/DDBJ databases">
        <title>Devosia sp. MSA67 isolated from Mo River.</title>
        <authorList>
            <person name="Ma F."/>
            <person name="Zi Z."/>
        </authorList>
    </citation>
    <scope>NUCLEOTIDE SEQUENCE</scope>
    <source>
        <strain evidence="7">MSA67</strain>
    </source>
</reference>
<dbReference type="PROSITE" id="PS50160">
    <property type="entry name" value="DNA_LIGASE_A3"/>
    <property type="match status" value="1"/>
</dbReference>
<dbReference type="CDD" id="cd07905">
    <property type="entry name" value="Adenylation_DNA_ligase_LigC"/>
    <property type="match status" value="1"/>
</dbReference>
<dbReference type="InterPro" id="IPR044119">
    <property type="entry name" value="Adenylation_LigC-like"/>
</dbReference>
<dbReference type="Gene3D" id="3.30.1490.70">
    <property type="match status" value="1"/>
</dbReference>
<feature type="region of interest" description="Disordered" evidence="5">
    <location>
        <begin position="256"/>
        <end position="276"/>
    </location>
</feature>
<dbReference type="GO" id="GO:0006310">
    <property type="term" value="P:DNA recombination"/>
    <property type="evidence" value="ECO:0007669"/>
    <property type="project" value="InterPro"/>
</dbReference>
<organism evidence="7 8">
    <name type="scientific">Devosia sediminis</name>
    <dbReference type="NCBI Taxonomy" id="2798801"/>
    <lineage>
        <taxon>Bacteria</taxon>
        <taxon>Pseudomonadati</taxon>
        <taxon>Pseudomonadota</taxon>
        <taxon>Alphaproteobacteria</taxon>
        <taxon>Hyphomicrobiales</taxon>
        <taxon>Devosiaceae</taxon>
        <taxon>Devosia</taxon>
    </lineage>
</organism>
<dbReference type="Gene3D" id="2.40.50.140">
    <property type="entry name" value="Nucleic acid-binding proteins"/>
    <property type="match status" value="1"/>
</dbReference>
<keyword evidence="8" id="KW-1185">Reference proteome</keyword>
<evidence type="ECO:0000313" key="8">
    <source>
        <dbReference type="Proteomes" id="UP000602124"/>
    </source>
</evidence>
<dbReference type="AlphaFoldDB" id="A0A934J119"/>
<sequence length="357" mass="39110">MPLTFIAPMEAKLVTGLPDETGWQFEPKWDGFRCLAIREGEKVALYAKSGKDLGRYFPEVVAMVAALPGTRFILDGELVVATEGVASFDDLQQRLHPAASRVRKLAAETPATFVVFDLLDYGADMSVLPLAERRQRLEAFVAKSKAEGLRLSPATEDAAVAQGWFEKLSAELDGVIAKRRDAPYAPGERAMLKIKTIRTADCVVGGFRYGKDSKEVGSLLLGLFDGDGKLHHVGFTSAIAAKDKPELTEKLEKLKGKPGFTGKAPGGPSRWSTERSSEWEPLRHELVVEVAYDQITGDRFRHGTRFRRWRPDKAPEQCTFAQLAAPAAPDAVIAGVLGKTQKGARGASVEGMWRRKD</sequence>
<dbReference type="SUPFAM" id="SSF56091">
    <property type="entry name" value="DNA ligase/mRNA capping enzyme, catalytic domain"/>
    <property type="match status" value="1"/>
</dbReference>
<dbReference type="GO" id="GO:0006281">
    <property type="term" value="P:DNA repair"/>
    <property type="evidence" value="ECO:0007669"/>
    <property type="project" value="InterPro"/>
</dbReference>